<name>A0A0V1DP23_TRIPS</name>
<evidence type="ECO:0000313" key="1">
    <source>
        <dbReference type="EMBL" id="KRY63308.1"/>
    </source>
</evidence>
<evidence type="ECO:0000313" key="2">
    <source>
        <dbReference type="Proteomes" id="UP000054632"/>
    </source>
</evidence>
<dbReference type="EMBL" id="JYDR01001332">
    <property type="protein sequence ID" value="KRY63308.1"/>
    <property type="molecule type" value="Genomic_DNA"/>
</dbReference>
<accession>A0A0V1DP23</accession>
<reference evidence="1 2" key="1">
    <citation type="submission" date="2015-01" db="EMBL/GenBank/DDBJ databases">
        <title>Evolution of Trichinella species and genotypes.</title>
        <authorList>
            <person name="Korhonen P.K."/>
            <person name="Edoardo P."/>
            <person name="Giuseppe L.R."/>
            <person name="Gasser R.B."/>
        </authorList>
    </citation>
    <scope>NUCLEOTIDE SEQUENCE [LARGE SCALE GENOMIC DNA]</scope>
    <source>
        <strain evidence="1">ISS13</strain>
    </source>
</reference>
<sequence>MVLVDQFNGWLHAVSLPNSRNTSRHIVGARILAEVKCGRQYIITALSTIKLVHGRSHEADEKLNAGS</sequence>
<gene>
    <name evidence="1" type="ORF">T4A_14339</name>
</gene>
<dbReference type="Proteomes" id="UP000054632">
    <property type="component" value="Unassembled WGS sequence"/>
</dbReference>
<protein>
    <submittedName>
        <fullName evidence="1">Uncharacterized protein</fullName>
    </submittedName>
</protein>
<proteinExistence type="predicted"/>
<organism evidence="1 2">
    <name type="scientific">Trichinella pseudospiralis</name>
    <name type="common">Parasitic roundworm</name>
    <dbReference type="NCBI Taxonomy" id="6337"/>
    <lineage>
        <taxon>Eukaryota</taxon>
        <taxon>Metazoa</taxon>
        <taxon>Ecdysozoa</taxon>
        <taxon>Nematoda</taxon>
        <taxon>Enoplea</taxon>
        <taxon>Dorylaimia</taxon>
        <taxon>Trichinellida</taxon>
        <taxon>Trichinellidae</taxon>
        <taxon>Trichinella</taxon>
    </lineage>
</organism>
<dbReference type="AlphaFoldDB" id="A0A0V1DP23"/>
<comment type="caution">
    <text evidence="1">The sequence shown here is derived from an EMBL/GenBank/DDBJ whole genome shotgun (WGS) entry which is preliminary data.</text>
</comment>